<dbReference type="Gene3D" id="3.30.70.100">
    <property type="match status" value="1"/>
</dbReference>
<keyword evidence="2" id="KW-0503">Monooxygenase</keyword>
<name>A0A1M7F8Q4_9RHOB</name>
<dbReference type="RefSeq" id="WP_149779295.1">
    <property type="nucleotide sequence ID" value="NZ_FRCB01000004.1"/>
</dbReference>
<dbReference type="Proteomes" id="UP000322545">
    <property type="component" value="Unassembled WGS sequence"/>
</dbReference>
<reference evidence="2 3" key="1">
    <citation type="submission" date="2016-11" db="EMBL/GenBank/DDBJ databases">
        <authorList>
            <person name="Varghese N."/>
            <person name="Submissions S."/>
        </authorList>
    </citation>
    <scope>NUCLEOTIDE SEQUENCE [LARGE SCALE GENOMIC DNA]</scope>
    <source>
        <strain evidence="2 3">DSM 28249</strain>
    </source>
</reference>
<accession>A0A1M7F8Q4</accession>
<evidence type="ECO:0000313" key="3">
    <source>
        <dbReference type="Proteomes" id="UP000322545"/>
    </source>
</evidence>
<gene>
    <name evidence="2" type="ORF">SAMN05443432_10495</name>
</gene>
<feature type="domain" description="ABM" evidence="1">
    <location>
        <begin position="11"/>
        <end position="105"/>
    </location>
</feature>
<evidence type="ECO:0000313" key="2">
    <source>
        <dbReference type="EMBL" id="SHM00431.1"/>
    </source>
</evidence>
<keyword evidence="2" id="KW-0560">Oxidoreductase</keyword>
<dbReference type="SUPFAM" id="SSF54909">
    <property type="entry name" value="Dimeric alpha+beta barrel"/>
    <property type="match status" value="1"/>
</dbReference>
<proteinExistence type="predicted"/>
<evidence type="ECO:0000259" key="1">
    <source>
        <dbReference type="PROSITE" id="PS51725"/>
    </source>
</evidence>
<dbReference type="EMBL" id="FRCB01000004">
    <property type="protein sequence ID" value="SHM00431.1"/>
    <property type="molecule type" value="Genomic_DNA"/>
</dbReference>
<protein>
    <submittedName>
        <fullName evidence="2">Antibiotic biosynthesis monooxygenase</fullName>
    </submittedName>
</protein>
<dbReference type="GO" id="GO:0004497">
    <property type="term" value="F:monooxygenase activity"/>
    <property type="evidence" value="ECO:0007669"/>
    <property type="project" value="UniProtKB-KW"/>
</dbReference>
<dbReference type="Pfam" id="PF03992">
    <property type="entry name" value="ABM"/>
    <property type="match status" value="1"/>
</dbReference>
<organism evidence="2 3">
    <name type="scientific">Roseovarius litoreus</name>
    <dbReference type="NCBI Taxonomy" id="1155722"/>
    <lineage>
        <taxon>Bacteria</taxon>
        <taxon>Pseudomonadati</taxon>
        <taxon>Pseudomonadota</taxon>
        <taxon>Alphaproteobacteria</taxon>
        <taxon>Rhodobacterales</taxon>
        <taxon>Roseobacteraceae</taxon>
        <taxon>Roseovarius</taxon>
    </lineage>
</organism>
<dbReference type="PROSITE" id="PS51725">
    <property type="entry name" value="ABM"/>
    <property type="match status" value="1"/>
</dbReference>
<dbReference type="AlphaFoldDB" id="A0A1M7F8Q4"/>
<dbReference type="InterPro" id="IPR011008">
    <property type="entry name" value="Dimeric_a/b-barrel"/>
</dbReference>
<keyword evidence="3" id="KW-1185">Reference proteome</keyword>
<dbReference type="InterPro" id="IPR007138">
    <property type="entry name" value="ABM_dom"/>
</dbReference>
<sequence length="106" mass="12333">MPKIEQSADCQTVITTFEMSPGTCQDLLDELTEAYEQFISKQKGFIAAGLHVNDAQTRIANYSQWERREDFLAMLRSDEMRRRNRRINELCRSFEPVMYDVAATFG</sequence>